<dbReference type="PANTHER" id="PTHR43162:SF1">
    <property type="entry name" value="PRESTALK A DIFFERENTIATION PROTEIN A"/>
    <property type="match status" value="1"/>
</dbReference>
<evidence type="ECO:0000313" key="2">
    <source>
        <dbReference type="EMBL" id="AXA25082.1"/>
    </source>
</evidence>
<evidence type="ECO:0000313" key="3">
    <source>
        <dbReference type="Proteomes" id="UP000251617"/>
    </source>
</evidence>
<name>A0AAD0L922_PSEPU</name>
<dbReference type="InterPro" id="IPR051604">
    <property type="entry name" value="Ergot_Alk_Oxidoreductase"/>
</dbReference>
<dbReference type="PANTHER" id="PTHR43162">
    <property type="match status" value="1"/>
</dbReference>
<proteinExistence type="predicted"/>
<dbReference type="AlphaFoldDB" id="A0AAD0L922"/>
<dbReference type="SUPFAM" id="SSF51735">
    <property type="entry name" value="NAD(P)-binding Rossmann-fold domains"/>
    <property type="match status" value="1"/>
</dbReference>
<sequence length="284" mass="30870">MYVITGITGQVASALARNLLAAGKEVRAVVRDAAKGETWQAQGCSVAVADMQDRVALTRAFQGATAVFVLLPPNFDPRPDFPETRAILANLHAALLASQPERVVCLSTVGAQASHPNLLSQLGEMEHVLGQLPMPVTFLRAAWFMENSLWDIAPAREHGVLYSFLQPLDKPVHMVATADVGRVAAQLLQEPWEGVRVVELTGPQAISPLQLAATLGQVLGREVKAQAVPRDSWEALFLEQGMENPVPRMQMLDGFNAGWIDFERAPRQARTDLQTVLAGLVERS</sequence>
<dbReference type="Pfam" id="PF05368">
    <property type="entry name" value="NmrA"/>
    <property type="match status" value="1"/>
</dbReference>
<dbReference type="InterPro" id="IPR008030">
    <property type="entry name" value="NmrA-like"/>
</dbReference>
<dbReference type="Gene3D" id="3.90.25.10">
    <property type="entry name" value="UDP-galactose 4-epimerase, domain 1"/>
    <property type="match status" value="1"/>
</dbReference>
<dbReference type="InterPro" id="IPR036291">
    <property type="entry name" value="NAD(P)-bd_dom_sf"/>
</dbReference>
<evidence type="ECO:0000259" key="1">
    <source>
        <dbReference type="Pfam" id="PF05368"/>
    </source>
</evidence>
<gene>
    <name evidence="2" type="ORF">C1S65_13510</name>
</gene>
<organism evidence="2 3">
    <name type="scientific">Pseudomonas putida</name>
    <name type="common">Arthrobacter siderocapsulatus</name>
    <dbReference type="NCBI Taxonomy" id="303"/>
    <lineage>
        <taxon>Bacteria</taxon>
        <taxon>Pseudomonadati</taxon>
        <taxon>Pseudomonadota</taxon>
        <taxon>Gammaproteobacteria</taxon>
        <taxon>Pseudomonadales</taxon>
        <taxon>Pseudomonadaceae</taxon>
        <taxon>Pseudomonas</taxon>
    </lineage>
</organism>
<dbReference type="EMBL" id="CP030750">
    <property type="protein sequence ID" value="AXA25082.1"/>
    <property type="molecule type" value="Genomic_DNA"/>
</dbReference>
<dbReference type="Proteomes" id="UP000251617">
    <property type="component" value="Chromosome"/>
</dbReference>
<dbReference type="RefSeq" id="WP_112898299.1">
    <property type="nucleotide sequence ID" value="NZ_CP030750.1"/>
</dbReference>
<dbReference type="Gene3D" id="3.40.50.720">
    <property type="entry name" value="NAD(P)-binding Rossmann-like Domain"/>
    <property type="match status" value="1"/>
</dbReference>
<feature type="domain" description="NmrA-like" evidence="1">
    <location>
        <begin position="3"/>
        <end position="244"/>
    </location>
</feature>
<reference evidence="2 3" key="1">
    <citation type="submission" date="2018-06" db="EMBL/GenBank/DDBJ databases">
        <title>The genome of Pseudomonas putida NX-1, a lignin degrader.</title>
        <authorList>
            <person name="Xu Z."/>
        </authorList>
    </citation>
    <scope>NUCLEOTIDE SEQUENCE [LARGE SCALE GENOMIC DNA]</scope>
    <source>
        <strain evidence="2 3">NX-1</strain>
    </source>
</reference>
<protein>
    <submittedName>
        <fullName evidence="2">NmrA family transcriptional regulator</fullName>
    </submittedName>
</protein>
<accession>A0AAD0L922</accession>